<keyword evidence="1" id="KW-0732">Signal</keyword>
<name>A0A5C5ZGR5_9BACT</name>
<reference evidence="2 3" key="1">
    <citation type="submission" date="2019-02" db="EMBL/GenBank/DDBJ databases">
        <title>Deep-cultivation of Planctomycetes and their phenomic and genomic characterization uncovers novel biology.</title>
        <authorList>
            <person name="Wiegand S."/>
            <person name="Jogler M."/>
            <person name="Boedeker C."/>
            <person name="Pinto D."/>
            <person name="Vollmers J."/>
            <person name="Rivas-Marin E."/>
            <person name="Kohn T."/>
            <person name="Peeters S.H."/>
            <person name="Heuer A."/>
            <person name="Rast P."/>
            <person name="Oberbeckmann S."/>
            <person name="Bunk B."/>
            <person name="Jeske O."/>
            <person name="Meyerdierks A."/>
            <person name="Storesund J.E."/>
            <person name="Kallscheuer N."/>
            <person name="Luecker S."/>
            <person name="Lage O.M."/>
            <person name="Pohl T."/>
            <person name="Merkel B.J."/>
            <person name="Hornburger P."/>
            <person name="Mueller R.-W."/>
            <person name="Bruemmer F."/>
            <person name="Labrenz M."/>
            <person name="Spormann A.M."/>
            <person name="Op Den Camp H."/>
            <person name="Overmann J."/>
            <person name="Amann R."/>
            <person name="Jetten M.S.M."/>
            <person name="Mascher T."/>
            <person name="Medema M.H."/>
            <person name="Devos D.P."/>
            <person name="Kaster A.-K."/>
            <person name="Ovreas L."/>
            <person name="Rohde M."/>
            <person name="Galperin M.Y."/>
            <person name="Jogler C."/>
        </authorList>
    </citation>
    <scope>NUCLEOTIDE SEQUENCE [LARGE SCALE GENOMIC DNA]</scope>
    <source>
        <strain evidence="2 3">Mal64</strain>
    </source>
</reference>
<dbReference type="RefSeq" id="WP_146403327.1">
    <property type="nucleotide sequence ID" value="NZ_SJPQ01000005.1"/>
</dbReference>
<dbReference type="AlphaFoldDB" id="A0A5C5ZGR5"/>
<keyword evidence="3" id="KW-1185">Reference proteome</keyword>
<gene>
    <name evidence="2" type="ORF">Mal64_38450</name>
</gene>
<dbReference type="Proteomes" id="UP000315440">
    <property type="component" value="Unassembled WGS sequence"/>
</dbReference>
<organism evidence="2 3">
    <name type="scientific">Pseudobythopirellula maris</name>
    <dbReference type="NCBI Taxonomy" id="2527991"/>
    <lineage>
        <taxon>Bacteria</taxon>
        <taxon>Pseudomonadati</taxon>
        <taxon>Planctomycetota</taxon>
        <taxon>Planctomycetia</taxon>
        <taxon>Pirellulales</taxon>
        <taxon>Lacipirellulaceae</taxon>
        <taxon>Pseudobythopirellula</taxon>
    </lineage>
</organism>
<feature type="chain" id="PRO_5022908820" description="Peptidase M10 metallopeptidase domain-containing protein" evidence="1">
    <location>
        <begin position="28"/>
        <end position="410"/>
    </location>
</feature>
<evidence type="ECO:0000313" key="3">
    <source>
        <dbReference type="Proteomes" id="UP000315440"/>
    </source>
</evidence>
<evidence type="ECO:0008006" key="4">
    <source>
        <dbReference type="Google" id="ProtNLM"/>
    </source>
</evidence>
<dbReference type="GO" id="GO:0008237">
    <property type="term" value="F:metallopeptidase activity"/>
    <property type="evidence" value="ECO:0007669"/>
    <property type="project" value="InterPro"/>
</dbReference>
<dbReference type="Gene3D" id="3.40.390.10">
    <property type="entry name" value="Collagenase (Catalytic Domain)"/>
    <property type="match status" value="1"/>
</dbReference>
<protein>
    <recommendedName>
        <fullName evidence="4">Peptidase M10 metallopeptidase domain-containing protein</fullName>
    </recommendedName>
</protein>
<comment type="caution">
    <text evidence="2">The sequence shown here is derived from an EMBL/GenBank/DDBJ whole genome shotgun (WGS) entry which is preliminary data.</text>
</comment>
<evidence type="ECO:0000313" key="2">
    <source>
        <dbReference type="EMBL" id="TWT86305.1"/>
    </source>
</evidence>
<evidence type="ECO:0000256" key="1">
    <source>
        <dbReference type="SAM" id="SignalP"/>
    </source>
</evidence>
<feature type="signal peptide" evidence="1">
    <location>
        <begin position="1"/>
        <end position="27"/>
    </location>
</feature>
<accession>A0A5C5ZGR5</accession>
<dbReference type="InterPro" id="IPR024079">
    <property type="entry name" value="MetalloPept_cat_dom_sf"/>
</dbReference>
<dbReference type="SUPFAM" id="SSF55486">
    <property type="entry name" value="Metalloproteases ('zincins'), catalytic domain"/>
    <property type="match status" value="1"/>
</dbReference>
<dbReference type="EMBL" id="SJPQ01000005">
    <property type="protein sequence ID" value="TWT86305.1"/>
    <property type="molecule type" value="Genomic_DNA"/>
</dbReference>
<proteinExistence type="predicted"/>
<dbReference type="OrthoDB" id="8198236at2"/>
<sequence precursor="true">MIHPRHRIARRLALLAIVLLATRPAAAIDIVIDYTYDSSGFFSSSTANGSKARAALESAADFYSGILQDTFSAVQTPAPFYSQVASGSVIWTSQIGVLHPATGNPLTLYNLSLDANEYRIYAGARSIPGPTIGFGGTSSPGWSRTPNGSFSSQEIDQIEQITDDFVDALLQRGESSGFASWGGYLSFDTTANWNYDHTKQPAANQTDFYSTAIHELAHALGYGGSQEWVDLVVANPYRFDGSASKAEYGGRVPLDTEPSSENPNVDVPSGHWLDQTTSRVYGGLASQEASLTPGLLGGERKLLTALDAAALTDLGWSLVEPEVPLLVGDYNNNGVVDAADFTVWRDRRGTSYALPNRDPAVGGVVKTADYDAWVSHFGDTLPGLAQGTSVPEPGAALLIASAAAVLLRRR</sequence>